<keyword evidence="8 10" id="KW-0479">Metal-binding</keyword>
<dbReference type="PROSITE" id="PS00816">
    <property type="entry name" value="AIPM_HOMOCIT_SYNTH_2"/>
    <property type="match status" value="1"/>
</dbReference>
<evidence type="ECO:0000256" key="11">
    <source>
        <dbReference type="SAM" id="MobiDB-lite"/>
    </source>
</evidence>
<dbReference type="UniPathway" id="UPA00048">
    <property type="reaction ID" value="UER00070"/>
</dbReference>
<dbReference type="SUPFAM" id="SSF89000">
    <property type="entry name" value="post-HMGL domain-like"/>
    <property type="match status" value="1"/>
</dbReference>
<dbReference type="GO" id="GO:0003985">
    <property type="term" value="F:acetyl-CoA C-acetyltransferase activity"/>
    <property type="evidence" value="ECO:0007669"/>
    <property type="project" value="UniProtKB-UniRule"/>
</dbReference>
<comment type="caution">
    <text evidence="13">The sequence shown here is derived from an EMBL/GenBank/DDBJ whole genome shotgun (WGS) entry which is preliminary data.</text>
</comment>
<feature type="domain" description="Pyruvate carboxyltransferase" evidence="12">
    <location>
        <begin position="69"/>
        <end position="343"/>
    </location>
</feature>
<name>A0A1W9ZLM2_MYCAI</name>
<dbReference type="InterPro" id="IPR054692">
    <property type="entry name" value="LeuA-like_post-cat"/>
</dbReference>
<feature type="region of interest" description="Disordered" evidence="11">
    <location>
        <begin position="576"/>
        <end position="667"/>
    </location>
</feature>
<evidence type="ECO:0000256" key="1">
    <source>
        <dbReference type="ARBA" id="ARBA00000064"/>
    </source>
</evidence>
<dbReference type="InterPro" id="IPR002034">
    <property type="entry name" value="AIPM/Hcit_synth_CS"/>
</dbReference>
<dbReference type="Proteomes" id="UP000192707">
    <property type="component" value="Unassembled WGS sequence"/>
</dbReference>
<dbReference type="SUPFAM" id="SSF110921">
    <property type="entry name" value="2-isopropylmalate synthase LeuA, allosteric (dimerisation) domain"/>
    <property type="match status" value="2"/>
</dbReference>
<organism evidence="13 14">
    <name type="scientific">Mycobacterium arosiense ATCC BAA-1401 = DSM 45069</name>
    <dbReference type="NCBI Taxonomy" id="1265311"/>
    <lineage>
        <taxon>Bacteria</taxon>
        <taxon>Bacillati</taxon>
        <taxon>Actinomycetota</taxon>
        <taxon>Actinomycetes</taxon>
        <taxon>Mycobacteriales</taxon>
        <taxon>Mycobacteriaceae</taxon>
        <taxon>Mycobacterium</taxon>
        <taxon>Mycobacterium avium complex (MAC)</taxon>
    </lineage>
</organism>
<evidence type="ECO:0000256" key="6">
    <source>
        <dbReference type="ARBA" id="ARBA00022605"/>
    </source>
</evidence>
<comment type="subcellular location">
    <subcellularLocation>
        <location evidence="10">Cytoplasm</location>
    </subcellularLocation>
</comment>
<dbReference type="InterPro" id="IPR013709">
    <property type="entry name" value="2-isopropylmalate_synth_dimer"/>
</dbReference>
<keyword evidence="10" id="KW-0460">Magnesium</keyword>
<dbReference type="Pfam" id="PF22615">
    <property type="entry name" value="IPMS_D2"/>
    <property type="match status" value="1"/>
</dbReference>
<dbReference type="Gene3D" id="3.20.20.70">
    <property type="entry name" value="Aldolase class I"/>
    <property type="match status" value="1"/>
</dbReference>
<dbReference type="PANTHER" id="PTHR46911:SF1">
    <property type="entry name" value="2-ISOPROPYLMALATE SYNTHASE"/>
    <property type="match status" value="1"/>
</dbReference>
<dbReference type="InterPro" id="IPR013785">
    <property type="entry name" value="Aldolase_TIM"/>
</dbReference>
<keyword evidence="5 10" id="KW-0432">Leucine biosynthesis</keyword>
<dbReference type="PANTHER" id="PTHR46911">
    <property type="match status" value="1"/>
</dbReference>
<comment type="similarity">
    <text evidence="3 10">Belongs to the alpha-IPM synthase/homocitrate synthase family. LeuA type 2 subfamily.</text>
</comment>
<evidence type="ECO:0000256" key="3">
    <source>
        <dbReference type="ARBA" id="ARBA00009767"/>
    </source>
</evidence>
<dbReference type="InterPro" id="IPR005668">
    <property type="entry name" value="IPM_Synthase"/>
</dbReference>
<feature type="binding site" evidence="10">
    <location>
        <position position="318"/>
    </location>
    <ligand>
        <name>Mg(2+)</name>
        <dbReference type="ChEBI" id="CHEBI:18420"/>
    </ligand>
</feature>
<reference evidence="13 14" key="1">
    <citation type="submission" date="2016-12" db="EMBL/GenBank/DDBJ databases">
        <title>The new phylogeny of genus Mycobacterium.</title>
        <authorList>
            <person name="Tortoli E."/>
            <person name="Trovato A."/>
            <person name="Cirillo D.M."/>
        </authorList>
    </citation>
    <scope>NUCLEOTIDE SEQUENCE [LARGE SCALE GENOMIC DNA]</scope>
    <source>
        <strain evidence="13 14">DSM 45069</strain>
    </source>
</reference>
<dbReference type="InterPro" id="IPR000891">
    <property type="entry name" value="PYR_CT"/>
</dbReference>
<feature type="region of interest" description="Regulatory domain" evidence="10">
    <location>
        <begin position="485"/>
        <end position="696"/>
    </location>
</feature>
<dbReference type="OrthoDB" id="9803573at2"/>
<comment type="catalytic activity">
    <reaction evidence="1 10">
        <text>3-methyl-2-oxobutanoate + acetyl-CoA + H2O = (2S)-2-isopropylmalate + CoA + H(+)</text>
        <dbReference type="Rhea" id="RHEA:21524"/>
        <dbReference type="ChEBI" id="CHEBI:1178"/>
        <dbReference type="ChEBI" id="CHEBI:11851"/>
        <dbReference type="ChEBI" id="CHEBI:15377"/>
        <dbReference type="ChEBI" id="CHEBI:15378"/>
        <dbReference type="ChEBI" id="CHEBI:57287"/>
        <dbReference type="ChEBI" id="CHEBI:57288"/>
        <dbReference type="EC" id="2.3.3.13"/>
    </reaction>
</comment>
<accession>A0A1W9ZLM2</accession>
<sequence>MTVTSNPDAFSSARTIVSPAGPPAPGQPAWNPQRGSSMPVNRYRPFAEEVEPIRLPNRTWPDRVIDSAPLWCAVDLRDGNQALIDPMSPARKRRMFDLLVRMGYKEIEVGFPSASQTDFDFVREIIADGAIPDDVTIQVLTQCRPELIERTFEACDGAPQAIVHFYNSTSILQRRVVFRADRAAVQAIATEGARKCVEEAAKHPGTRWRFEYSPESYTGTELEYAKQVCDAVGEIIAPTPDNPIVFNLPATVEMATPNVYADSIEWMSRNLANRESVILSLHPHNDRGTAVAAAELGYQAGADRIEGCLFGNGERTGNVCLVTLGLNLFSRGVDPQIDFSNIDEIRRTVEYCNQLPVHERHPYGGDLVYTAFSGSHQDAINKGLDQMKIDADAADTDVEDMLWQVPYLPIDPKDVGRTYEAVIRVNSQSGKGGVAYIMKADHGLALPRRLQIEFSQVVQKISEGEGGEVSPKEMWDAFSEEYLAPVLPLERIKQHVDASEDDSGITRITATVKINGVETEISGQGNGPLAAFVHALGGVGFDVAVLDYSEHAMSAGDDAQAAAYVEAAVSIASAAQPGEAGGHPSGPVSIASAAQPGEAGGHPSGPVSIASAAQPGEAGGHPSGPVSIASAAQPGEAGRHPSGPVSIASAAQPGEAGGHPSGPVDGRTVWGVGIAPSITSASLRAVVSAINRAARG</sequence>
<dbReference type="NCBIfam" id="NF002991">
    <property type="entry name" value="PRK03739.1"/>
    <property type="match status" value="1"/>
</dbReference>
<keyword evidence="7 10" id="KW-0808">Transferase</keyword>
<keyword evidence="10" id="KW-0963">Cytoplasm</keyword>
<dbReference type="NCBIfam" id="TIGR00970">
    <property type="entry name" value="leuA_yeast"/>
    <property type="match status" value="1"/>
</dbReference>
<dbReference type="AlphaFoldDB" id="A0A1W9ZLM2"/>
<dbReference type="GO" id="GO:0005737">
    <property type="term" value="C:cytoplasm"/>
    <property type="evidence" value="ECO:0007669"/>
    <property type="project" value="UniProtKB-SubCell"/>
</dbReference>
<comment type="function">
    <text evidence="10">Catalyzes the condensation of the acetyl group of acetyl-CoA with 3-methyl-2-oxobutanoate (2-ketoisovalerate) to form 3-carboxy-3-hydroxy-4-methylpentanoate (2-isopropylmalate).</text>
</comment>
<dbReference type="InterPro" id="IPR036230">
    <property type="entry name" value="LeuA_allosteric_dom_sf"/>
</dbReference>
<evidence type="ECO:0000256" key="4">
    <source>
        <dbReference type="ARBA" id="ARBA00012973"/>
    </source>
</evidence>
<keyword evidence="14" id="KW-1185">Reference proteome</keyword>
<comment type="cofactor">
    <cofactor evidence="10">
        <name>Mg(2+)</name>
        <dbReference type="ChEBI" id="CHEBI:18420"/>
    </cofactor>
</comment>
<feature type="compositionally biased region" description="Polar residues" evidence="11">
    <location>
        <begin position="1"/>
        <end position="15"/>
    </location>
</feature>
<dbReference type="SMART" id="SM00917">
    <property type="entry name" value="LeuA_dimer"/>
    <property type="match status" value="1"/>
</dbReference>
<feature type="binding site" evidence="10">
    <location>
        <position position="284"/>
    </location>
    <ligand>
        <name>Mg(2+)</name>
        <dbReference type="ChEBI" id="CHEBI:18420"/>
    </ligand>
</feature>
<evidence type="ECO:0000256" key="7">
    <source>
        <dbReference type="ARBA" id="ARBA00022679"/>
    </source>
</evidence>
<feature type="binding site" evidence="10">
    <location>
        <position position="282"/>
    </location>
    <ligand>
        <name>Mg(2+)</name>
        <dbReference type="ChEBI" id="CHEBI:18420"/>
    </ligand>
</feature>
<evidence type="ECO:0000259" key="12">
    <source>
        <dbReference type="PROSITE" id="PS50991"/>
    </source>
</evidence>
<dbReference type="GO" id="GO:0000287">
    <property type="term" value="F:magnesium ion binding"/>
    <property type="evidence" value="ECO:0007669"/>
    <property type="project" value="UniProtKB-UniRule"/>
</dbReference>
<evidence type="ECO:0000256" key="5">
    <source>
        <dbReference type="ARBA" id="ARBA00022430"/>
    </source>
</evidence>
<dbReference type="CDD" id="cd07942">
    <property type="entry name" value="DRE_TIM_LeuA"/>
    <property type="match status" value="1"/>
</dbReference>
<dbReference type="FunFam" id="3.20.20.70:FF:000045">
    <property type="entry name" value="2-isopropylmalate synthase"/>
    <property type="match status" value="1"/>
</dbReference>
<comment type="pathway">
    <text evidence="2 10">Amino-acid biosynthesis; L-leucine biosynthesis; L-leucine from 3-methyl-2-oxobutanoate: step 1/4.</text>
</comment>
<dbReference type="Pfam" id="PF08502">
    <property type="entry name" value="LeuA_dimer"/>
    <property type="match status" value="1"/>
</dbReference>
<protein>
    <recommendedName>
        <fullName evidence="4 10">2-isopropylmalate synthase</fullName>
        <ecNumber evidence="4 10">2.3.3.13</ecNumber>
    </recommendedName>
    <alternativeName>
        <fullName evidence="10">Alpha-IPM synthase</fullName>
    </alternativeName>
    <alternativeName>
        <fullName evidence="10">Alpha-isopropylmalate synthase</fullName>
    </alternativeName>
</protein>
<keyword evidence="6 10" id="KW-0028">Amino-acid biosynthesis</keyword>
<dbReference type="SUPFAM" id="SSF51569">
    <property type="entry name" value="Aldolase"/>
    <property type="match status" value="1"/>
</dbReference>
<evidence type="ECO:0000256" key="8">
    <source>
        <dbReference type="ARBA" id="ARBA00022723"/>
    </source>
</evidence>
<dbReference type="EC" id="2.3.3.13" evidence="4 10"/>
<dbReference type="EMBL" id="MVHG01000012">
    <property type="protein sequence ID" value="ORA18010.1"/>
    <property type="molecule type" value="Genomic_DNA"/>
</dbReference>
<evidence type="ECO:0000313" key="13">
    <source>
        <dbReference type="EMBL" id="ORA18010.1"/>
    </source>
</evidence>
<evidence type="ECO:0000256" key="9">
    <source>
        <dbReference type="ARBA" id="ARBA00023304"/>
    </source>
</evidence>
<evidence type="ECO:0000256" key="10">
    <source>
        <dbReference type="HAMAP-Rule" id="MF_00572"/>
    </source>
</evidence>
<gene>
    <name evidence="10" type="primary">leuA</name>
    <name evidence="13" type="ORF">BST14_07690</name>
</gene>
<feature type="region of interest" description="Disordered" evidence="11">
    <location>
        <begin position="1"/>
        <end position="37"/>
    </location>
</feature>
<dbReference type="GO" id="GO:0003852">
    <property type="term" value="F:2-isopropylmalate synthase activity"/>
    <property type="evidence" value="ECO:0007669"/>
    <property type="project" value="UniProtKB-UniRule"/>
</dbReference>
<dbReference type="Gene3D" id="3.30.160.270">
    <property type="match status" value="2"/>
</dbReference>
<evidence type="ECO:0000313" key="14">
    <source>
        <dbReference type="Proteomes" id="UP000192707"/>
    </source>
</evidence>
<feature type="binding site" evidence="10">
    <location>
        <position position="78"/>
    </location>
    <ligand>
        <name>Mg(2+)</name>
        <dbReference type="ChEBI" id="CHEBI:18420"/>
    </ligand>
</feature>
<dbReference type="InterPro" id="IPR039371">
    <property type="entry name" value="LeuA_N_DRE-TIM"/>
</dbReference>
<dbReference type="HAMAP" id="MF_00572">
    <property type="entry name" value="LeuA_type2"/>
    <property type="match status" value="1"/>
</dbReference>
<proteinExistence type="inferred from homology"/>
<dbReference type="Pfam" id="PF00682">
    <property type="entry name" value="HMGL-like"/>
    <property type="match status" value="1"/>
</dbReference>
<keyword evidence="9 10" id="KW-0100">Branched-chain amino acid biosynthesis</keyword>
<evidence type="ECO:0000256" key="2">
    <source>
        <dbReference type="ARBA" id="ARBA00004689"/>
    </source>
</evidence>
<comment type="subunit">
    <text evidence="10">Homodimer.</text>
</comment>
<dbReference type="PROSITE" id="PS50991">
    <property type="entry name" value="PYR_CT"/>
    <property type="match status" value="1"/>
</dbReference>
<dbReference type="GO" id="GO:0009098">
    <property type="term" value="P:L-leucine biosynthetic process"/>
    <property type="evidence" value="ECO:0007669"/>
    <property type="project" value="UniProtKB-UniRule"/>
</dbReference>
<dbReference type="PROSITE" id="PS00815">
    <property type="entry name" value="AIPM_HOMOCIT_SYNTH_1"/>
    <property type="match status" value="1"/>
</dbReference>